<dbReference type="InterPro" id="IPR036343">
    <property type="entry name" value="GluRdtase_N_sf"/>
</dbReference>
<evidence type="ECO:0000256" key="12">
    <source>
        <dbReference type="PIRSR" id="PIRSR000445-3"/>
    </source>
</evidence>
<dbReference type="UniPathway" id="UPA00251">
    <property type="reaction ID" value="UER00316"/>
</dbReference>
<evidence type="ECO:0000256" key="7">
    <source>
        <dbReference type="ARBA" id="ARBA00047464"/>
    </source>
</evidence>
<comment type="pathway">
    <text evidence="1 9 14">Porphyrin-containing compound metabolism; protoporphyrin-IX biosynthesis; 5-aminolevulinate from L-glutamyl-tRNA(Glu): step 1/2.</text>
</comment>
<keyword evidence="6 9" id="KW-0627">Porphyrin biosynthesis</keyword>
<dbReference type="InterPro" id="IPR036291">
    <property type="entry name" value="NAD(P)-bd_dom_sf"/>
</dbReference>
<dbReference type="InterPro" id="IPR036453">
    <property type="entry name" value="GluRdtase_dimer_dom_sf"/>
</dbReference>
<evidence type="ECO:0000256" key="9">
    <source>
        <dbReference type="HAMAP-Rule" id="MF_00087"/>
    </source>
</evidence>
<dbReference type="SUPFAM" id="SSF69742">
    <property type="entry name" value="Glutamyl tRNA-reductase catalytic, N-terminal domain"/>
    <property type="match status" value="1"/>
</dbReference>
<dbReference type="InterPro" id="IPR000343">
    <property type="entry name" value="4pyrrol_synth_GluRdtase"/>
</dbReference>
<evidence type="ECO:0000256" key="11">
    <source>
        <dbReference type="PIRSR" id="PIRSR000445-2"/>
    </source>
</evidence>
<sequence length="419" mass="45495">MLLLALGINHHTAPLDVRERVAILPERLEPQLRSLLLQPDVAEASLLSTCNRTELLVALGSHESTGALDWFRAACAGLQQPVDPYLAVFRGPLAARHMFRLAGGLDSLVVGEPQILGQLKESYDLARRVGGVGKWLGRAYQQAFAVAKRIRTDTAIGANPVSVAFAAVTLARQIFGDLAQHSALIIGAGDTAELTLRHLHGQGVKRITIANRTLARAQQLAAPYGAQAVPLTAVPSLLERADIVLSSTNSELPILGKGTVESALKARRRRPMFLVDLAVPRDIEAEVSSLRDVYLYTVDDLRGVVQEGLQSRQAAVGEAERIVDSQVDAFMEWCNAQQAVPLVRALRGGMLRTRDLETERALADLRRGRPPEQVIQRLAHDLTNKLAHGPSVQIRRAGEQGDAALLDAARRLLGFDESQ</sequence>
<organism evidence="18 19">
    <name type="scientific">Immundisolibacter cernigliae</name>
    <dbReference type="NCBI Taxonomy" id="1810504"/>
    <lineage>
        <taxon>Bacteria</taxon>
        <taxon>Pseudomonadati</taxon>
        <taxon>Pseudomonadota</taxon>
        <taxon>Gammaproteobacteria</taxon>
        <taxon>Immundisolibacterales</taxon>
        <taxon>Immundisolibacteraceae</taxon>
        <taxon>Immundisolibacter</taxon>
    </lineage>
</organism>
<dbReference type="InParanoid" id="A0A1B1YXD4"/>
<dbReference type="InterPro" id="IPR006151">
    <property type="entry name" value="Shikm_DH/Glu-tRNA_Rdtase"/>
</dbReference>
<comment type="similarity">
    <text evidence="2 9 14">Belongs to the glutamyl-tRNA reductase family.</text>
</comment>
<reference evidence="19" key="1">
    <citation type="submission" date="2016-03" db="EMBL/GenBank/DDBJ databases">
        <title>Complete genome sequence of Solimmundus cernigliae, representing a novel lineage of polycyclic aromatic hydrocarbon degraders within the Gammaproteobacteria.</title>
        <authorList>
            <person name="Singleton D.R."/>
            <person name="Dickey A.N."/>
            <person name="Scholl E.H."/>
            <person name="Wright F.A."/>
            <person name="Aitken M.D."/>
        </authorList>
    </citation>
    <scope>NUCLEOTIDE SEQUENCE [LARGE SCALE GENOMIC DNA]</scope>
    <source>
        <strain evidence="19">TR3.2</strain>
    </source>
</reference>
<dbReference type="CDD" id="cd05213">
    <property type="entry name" value="NAD_bind_Glutamyl_tRNA_reduct"/>
    <property type="match status" value="1"/>
</dbReference>
<dbReference type="PANTHER" id="PTHR43013">
    <property type="entry name" value="GLUTAMYL-TRNA REDUCTASE"/>
    <property type="match status" value="1"/>
</dbReference>
<evidence type="ECO:0000259" key="15">
    <source>
        <dbReference type="Pfam" id="PF00745"/>
    </source>
</evidence>
<dbReference type="EMBL" id="CP014671">
    <property type="protein sequence ID" value="ANX05534.1"/>
    <property type="molecule type" value="Genomic_DNA"/>
</dbReference>
<evidence type="ECO:0000256" key="2">
    <source>
        <dbReference type="ARBA" id="ARBA00005916"/>
    </source>
</evidence>
<dbReference type="InterPro" id="IPR018214">
    <property type="entry name" value="GluRdtase_CS"/>
</dbReference>
<dbReference type="SUPFAM" id="SSF69075">
    <property type="entry name" value="Glutamyl tRNA-reductase dimerization domain"/>
    <property type="match status" value="1"/>
</dbReference>
<keyword evidence="4 9" id="KW-0521">NADP</keyword>
<evidence type="ECO:0000259" key="16">
    <source>
        <dbReference type="Pfam" id="PF01488"/>
    </source>
</evidence>
<dbReference type="Gene3D" id="3.30.460.30">
    <property type="entry name" value="Glutamyl-tRNA reductase, N-terminal domain"/>
    <property type="match status" value="1"/>
</dbReference>
<dbReference type="OrthoDB" id="110209at2"/>
<feature type="binding site" evidence="9 11">
    <location>
        <begin position="112"/>
        <end position="114"/>
    </location>
    <ligand>
        <name>substrate</name>
    </ligand>
</feature>
<comment type="catalytic activity">
    <reaction evidence="7 9 14">
        <text>(S)-4-amino-5-oxopentanoate + tRNA(Glu) + NADP(+) = L-glutamyl-tRNA(Glu) + NADPH + H(+)</text>
        <dbReference type="Rhea" id="RHEA:12344"/>
        <dbReference type="Rhea" id="RHEA-COMP:9663"/>
        <dbReference type="Rhea" id="RHEA-COMP:9680"/>
        <dbReference type="ChEBI" id="CHEBI:15378"/>
        <dbReference type="ChEBI" id="CHEBI:57501"/>
        <dbReference type="ChEBI" id="CHEBI:57783"/>
        <dbReference type="ChEBI" id="CHEBI:58349"/>
        <dbReference type="ChEBI" id="CHEBI:78442"/>
        <dbReference type="ChEBI" id="CHEBI:78520"/>
        <dbReference type="EC" id="1.2.1.70"/>
    </reaction>
</comment>
<dbReference type="FunFam" id="3.40.50.720:FF:000031">
    <property type="entry name" value="Glutamyl-tRNA reductase"/>
    <property type="match status" value="1"/>
</dbReference>
<dbReference type="FunCoup" id="A0A1B1YXD4">
    <property type="interactions" value="376"/>
</dbReference>
<feature type="binding site" evidence="9 11">
    <location>
        <begin position="49"/>
        <end position="52"/>
    </location>
    <ligand>
        <name>substrate</name>
    </ligand>
</feature>
<evidence type="ECO:0000256" key="8">
    <source>
        <dbReference type="ARBA" id="ARBA00068659"/>
    </source>
</evidence>
<dbReference type="PANTHER" id="PTHR43013:SF1">
    <property type="entry name" value="GLUTAMYL-TRNA REDUCTASE"/>
    <property type="match status" value="1"/>
</dbReference>
<feature type="binding site" evidence="9 11">
    <location>
        <position position="107"/>
    </location>
    <ligand>
        <name>substrate</name>
    </ligand>
</feature>
<feature type="domain" description="Tetrapyrrole biosynthesis glutamyl-tRNA reductase dimerisation" evidence="15">
    <location>
        <begin position="318"/>
        <end position="414"/>
    </location>
</feature>
<dbReference type="Proteomes" id="UP000092952">
    <property type="component" value="Chromosome"/>
</dbReference>
<dbReference type="PIRSF" id="PIRSF000445">
    <property type="entry name" value="4pyrrol_synth_GluRdtase"/>
    <property type="match status" value="1"/>
</dbReference>
<feature type="site" description="Important for activity" evidence="9 13">
    <location>
        <position position="97"/>
    </location>
</feature>
<feature type="binding site" evidence="9 12">
    <location>
        <begin position="187"/>
        <end position="192"/>
    </location>
    <ligand>
        <name>NADP(+)</name>
        <dbReference type="ChEBI" id="CHEBI:58349"/>
    </ligand>
</feature>
<dbReference type="SUPFAM" id="SSF51735">
    <property type="entry name" value="NAD(P)-binding Rossmann-fold domains"/>
    <property type="match status" value="1"/>
</dbReference>
<evidence type="ECO:0000256" key="3">
    <source>
        <dbReference type="ARBA" id="ARBA00012970"/>
    </source>
</evidence>
<proteinExistence type="inferred from homology"/>
<dbReference type="GO" id="GO:0050661">
    <property type="term" value="F:NADP binding"/>
    <property type="evidence" value="ECO:0007669"/>
    <property type="project" value="InterPro"/>
</dbReference>
<gene>
    <name evidence="9" type="primary">hemA</name>
    <name evidence="18" type="ORF">PG2T_07200</name>
</gene>
<dbReference type="PROSITE" id="PS00747">
    <property type="entry name" value="GLUTR"/>
    <property type="match status" value="1"/>
</dbReference>
<comment type="domain">
    <text evidence="9">Possesses an unusual extended V-shaped dimeric structure with each monomer consisting of three distinct domains arranged along a curved 'spinal' alpha-helix. The N-terminal catalytic domain specifically recognizes the glutamate moiety of the substrate. The second domain is the NADPH-binding domain, and the third C-terminal domain is responsible for dimerization.</text>
</comment>
<comment type="subunit">
    <text evidence="9">Homodimer.</text>
</comment>
<comment type="function">
    <text evidence="9">Catalyzes the NADPH-dependent reduction of glutamyl-tRNA(Glu) to glutamate 1-semialdehyde (GSA).</text>
</comment>
<evidence type="ECO:0000256" key="13">
    <source>
        <dbReference type="PIRSR" id="PIRSR000445-4"/>
    </source>
</evidence>
<dbReference type="InterPro" id="IPR015895">
    <property type="entry name" value="4pyrrol_synth_GluRdtase_N"/>
</dbReference>
<dbReference type="InterPro" id="IPR015896">
    <property type="entry name" value="4pyrrol_synth_GluRdtase_dimer"/>
</dbReference>
<name>A0A1B1YXD4_9GAMM</name>
<dbReference type="Pfam" id="PF00745">
    <property type="entry name" value="GlutR_dimer"/>
    <property type="match status" value="1"/>
</dbReference>
<dbReference type="GO" id="GO:0008883">
    <property type="term" value="F:glutamyl-tRNA reductase activity"/>
    <property type="evidence" value="ECO:0007669"/>
    <property type="project" value="UniProtKB-UniRule"/>
</dbReference>
<dbReference type="Pfam" id="PF05201">
    <property type="entry name" value="GlutR_N"/>
    <property type="match status" value="1"/>
</dbReference>
<dbReference type="EC" id="1.2.1.70" evidence="3 9"/>
<accession>A0A1B1YXD4</accession>
<dbReference type="KEGG" id="gbi:PG2T_07200"/>
<feature type="active site" description="Nucleophile" evidence="9 10">
    <location>
        <position position="50"/>
    </location>
</feature>
<evidence type="ECO:0000256" key="5">
    <source>
        <dbReference type="ARBA" id="ARBA00023002"/>
    </source>
</evidence>
<evidence type="ECO:0000256" key="14">
    <source>
        <dbReference type="RuleBase" id="RU000584"/>
    </source>
</evidence>
<feature type="domain" description="Glutamyl-tRNA reductase N-terminal" evidence="17">
    <location>
        <begin position="6"/>
        <end position="154"/>
    </location>
</feature>
<evidence type="ECO:0000256" key="4">
    <source>
        <dbReference type="ARBA" id="ARBA00022857"/>
    </source>
</evidence>
<feature type="binding site" evidence="9 11">
    <location>
        <position position="118"/>
    </location>
    <ligand>
        <name>substrate</name>
    </ligand>
</feature>
<evidence type="ECO:0000256" key="6">
    <source>
        <dbReference type="ARBA" id="ARBA00023244"/>
    </source>
</evidence>
<evidence type="ECO:0000256" key="1">
    <source>
        <dbReference type="ARBA" id="ARBA00005059"/>
    </source>
</evidence>
<keyword evidence="5 9" id="KW-0560">Oxidoreductase</keyword>
<feature type="domain" description="Quinate/shikimate 5-dehydrogenase/glutamyl-tRNA reductase" evidence="16">
    <location>
        <begin position="170"/>
        <end position="304"/>
    </location>
</feature>
<protein>
    <recommendedName>
        <fullName evidence="8 9">Glutamyl-tRNA reductase</fullName>
        <shortName evidence="9">GluTR</shortName>
        <ecNumber evidence="3 9">1.2.1.70</ecNumber>
    </recommendedName>
</protein>
<dbReference type="AlphaFoldDB" id="A0A1B1YXD4"/>
<dbReference type="Gene3D" id="3.40.50.720">
    <property type="entry name" value="NAD(P)-binding Rossmann-like Domain"/>
    <property type="match status" value="1"/>
</dbReference>
<keyword evidence="19" id="KW-1185">Reference proteome</keyword>
<dbReference type="Pfam" id="PF01488">
    <property type="entry name" value="Shikimate_DH"/>
    <property type="match status" value="1"/>
</dbReference>
<dbReference type="NCBIfam" id="TIGR01035">
    <property type="entry name" value="hemA"/>
    <property type="match status" value="1"/>
</dbReference>
<dbReference type="GO" id="GO:0019353">
    <property type="term" value="P:protoporphyrinogen IX biosynthetic process from glutamate"/>
    <property type="evidence" value="ECO:0007669"/>
    <property type="project" value="TreeGrafter"/>
</dbReference>
<evidence type="ECO:0000256" key="10">
    <source>
        <dbReference type="PIRSR" id="PIRSR000445-1"/>
    </source>
</evidence>
<dbReference type="HAMAP" id="MF_00087">
    <property type="entry name" value="Glu_tRNA_reductase"/>
    <property type="match status" value="1"/>
</dbReference>
<evidence type="ECO:0000313" key="19">
    <source>
        <dbReference type="Proteomes" id="UP000092952"/>
    </source>
</evidence>
<dbReference type="FunFam" id="3.30.460.30:FF:000001">
    <property type="entry name" value="Glutamyl-tRNA reductase"/>
    <property type="match status" value="1"/>
</dbReference>
<evidence type="ECO:0000259" key="17">
    <source>
        <dbReference type="Pfam" id="PF05201"/>
    </source>
</evidence>
<comment type="miscellaneous">
    <text evidence="9">During catalysis, the active site Cys acts as a nucleophile attacking the alpha-carbonyl group of tRNA-bound glutamate with the formation of a thioester intermediate between enzyme and glutamate, and the concomitant release of tRNA(Glu). The thioester intermediate is finally reduced by direct hydride transfer from NADPH, to form the product GSA.</text>
</comment>
<evidence type="ECO:0000313" key="18">
    <source>
        <dbReference type="EMBL" id="ANX05534.1"/>
    </source>
</evidence>
<dbReference type="STRING" id="1810504.PG2T_07200"/>